<evidence type="ECO:0000313" key="1">
    <source>
        <dbReference type="EMBL" id="HIZ09826.1"/>
    </source>
</evidence>
<dbReference type="InterPro" id="IPR016035">
    <property type="entry name" value="Acyl_Trfase/lysoPLipase"/>
</dbReference>
<gene>
    <name evidence="1" type="ORF">H9726_04975</name>
</gene>
<protein>
    <recommendedName>
        <fullName evidence="3">PNPLA domain-containing protein</fullName>
    </recommendedName>
</protein>
<sequence>MGIFSAYALSADKLGSLECMYRNIDIPKKSELFWEVFARNLLSDTTDNIISLGDMLDIPMCFPVTFIPIFSVRYYWLFGEYNPCWKKYIRAGTNFPFLRIFPSFLRGRMAMDGGAVDNIPLYPLLRKGNLFTPEEEELDLIIVLHFDARYDYRKEFSSDVPILDIDVSICNDFKKNHYNFSSQYIGEMLAAAEEYGDCISRRVFGGDCSREALQKKVNEIFMEEHERRQQHPSADGLISILNIVGKALRKDSACIKKLY</sequence>
<accession>A0A9D2D715</accession>
<comment type="caution">
    <text evidence="1">The sequence shown here is derived from an EMBL/GenBank/DDBJ whole genome shotgun (WGS) entry which is preliminary data.</text>
</comment>
<evidence type="ECO:0008006" key="3">
    <source>
        <dbReference type="Google" id="ProtNLM"/>
    </source>
</evidence>
<reference evidence="1" key="1">
    <citation type="journal article" date="2021" name="PeerJ">
        <title>Extensive microbial diversity within the chicken gut microbiome revealed by metagenomics and culture.</title>
        <authorList>
            <person name="Gilroy R."/>
            <person name="Ravi A."/>
            <person name="Getino M."/>
            <person name="Pursley I."/>
            <person name="Horton D.L."/>
            <person name="Alikhan N.F."/>
            <person name="Baker D."/>
            <person name="Gharbi K."/>
            <person name="Hall N."/>
            <person name="Watson M."/>
            <person name="Adriaenssens E.M."/>
            <person name="Foster-Nyarko E."/>
            <person name="Jarju S."/>
            <person name="Secka A."/>
            <person name="Antonio M."/>
            <person name="Oren A."/>
            <person name="Chaudhuri R.R."/>
            <person name="La Ragione R."/>
            <person name="Hildebrand F."/>
            <person name="Pallen M.J."/>
        </authorList>
    </citation>
    <scope>NUCLEOTIDE SEQUENCE</scope>
    <source>
        <strain evidence="1">CHK192-19661</strain>
    </source>
</reference>
<dbReference type="Proteomes" id="UP000824025">
    <property type="component" value="Unassembled WGS sequence"/>
</dbReference>
<organism evidence="1 2">
    <name type="scientific">Candidatus Borkfalkia avicola</name>
    <dbReference type="NCBI Taxonomy" id="2838503"/>
    <lineage>
        <taxon>Bacteria</taxon>
        <taxon>Bacillati</taxon>
        <taxon>Bacillota</taxon>
        <taxon>Clostridia</taxon>
        <taxon>Christensenellales</taxon>
        <taxon>Christensenellaceae</taxon>
        <taxon>Candidatus Borkfalkia</taxon>
    </lineage>
</organism>
<proteinExistence type="predicted"/>
<dbReference type="AlphaFoldDB" id="A0A9D2D715"/>
<dbReference type="SUPFAM" id="SSF52151">
    <property type="entry name" value="FabD/lysophospholipase-like"/>
    <property type="match status" value="1"/>
</dbReference>
<reference evidence="1" key="2">
    <citation type="submission" date="2021-04" db="EMBL/GenBank/DDBJ databases">
        <authorList>
            <person name="Gilroy R."/>
        </authorList>
    </citation>
    <scope>NUCLEOTIDE SEQUENCE</scope>
    <source>
        <strain evidence="1">CHK192-19661</strain>
    </source>
</reference>
<name>A0A9D2D715_9FIRM</name>
<evidence type="ECO:0000313" key="2">
    <source>
        <dbReference type="Proteomes" id="UP000824025"/>
    </source>
</evidence>
<dbReference type="EMBL" id="DXCF01000027">
    <property type="protein sequence ID" value="HIZ09826.1"/>
    <property type="molecule type" value="Genomic_DNA"/>
</dbReference>